<proteinExistence type="predicted"/>
<evidence type="ECO:0000256" key="1">
    <source>
        <dbReference type="SAM" id="SignalP"/>
    </source>
</evidence>
<evidence type="ECO:0000313" key="2">
    <source>
        <dbReference type="EMBL" id="TXL69663.1"/>
    </source>
</evidence>
<feature type="signal peptide" evidence="1">
    <location>
        <begin position="1"/>
        <end position="25"/>
    </location>
</feature>
<dbReference type="RefSeq" id="WP_147852238.1">
    <property type="nucleotide sequence ID" value="NZ_VDUZ01000075.1"/>
</dbReference>
<feature type="chain" id="PRO_5022794477" evidence="1">
    <location>
        <begin position="26"/>
        <end position="197"/>
    </location>
</feature>
<sequence length="197" mass="20574">MRLLTRLGLRLALIAAAGWALPALASDDRPAADDAAATGGMPGPPVTRLICTPKALGLVCSTTNLRAAVTAGQAGRSQTLTAAPYQPYAVPHGRVLTGFDVDLTVYANRSEGGRVFLMVDIGGDAHLFDLTDQIQPGKGGIRTVRFSTDRALMAEGMAADGGSRLPIHLLLTAQTRAAADTARLDVIEIEMRPRSGS</sequence>
<evidence type="ECO:0000313" key="3">
    <source>
        <dbReference type="Proteomes" id="UP000321638"/>
    </source>
</evidence>
<dbReference type="EMBL" id="VDUZ01000075">
    <property type="protein sequence ID" value="TXL69663.1"/>
    <property type="molecule type" value="Genomic_DNA"/>
</dbReference>
<keyword evidence="1" id="KW-0732">Signal</keyword>
<protein>
    <submittedName>
        <fullName evidence="2">Uncharacterized protein</fullName>
    </submittedName>
</protein>
<dbReference type="AlphaFoldDB" id="A0A5C8P7P0"/>
<name>A0A5C8P7P0_9HYPH</name>
<dbReference type="Proteomes" id="UP000321638">
    <property type="component" value="Unassembled WGS sequence"/>
</dbReference>
<accession>A0A5C8P7P0</accession>
<reference evidence="2 3" key="1">
    <citation type="submission" date="2019-06" db="EMBL/GenBank/DDBJ databases">
        <title>New taxonomy in bacterial strain CC-CFT640, isolated from vineyard.</title>
        <authorList>
            <person name="Lin S.-Y."/>
            <person name="Tsai C.-F."/>
            <person name="Young C.-C."/>
        </authorList>
    </citation>
    <scope>NUCLEOTIDE SEQUENCE [LARGE SCALE GENOMIC DNA]</scope>
    <source>
        <strain evidence="2 3">CC-CFT640</strain>
    </source>
</reference>
<organism evidence="2 3">
    <name type="scientific">Vineibacter terrae</name>
    <dbReference type="NCBI Taxonomy" id="2586908"/>
    <lineage>
        <taxon>Bacteria</taxon>
        <taxon>Pseudomonadati</taxon>
        <taxon>Pseudomonadota</taxon>
        <taxon>Alphaproteobacteria</taxon>
        <taxon>Hyphomicrobiales</taxon>
        <taxon>Vineibacter</taxon>
    </lineage>
</organism>
<dbReference type="OrthoDB" id="7375802at2"/>
<keyword evidence="3" id="KW-1185">Reference proteome</keyword>
<gene>
    <name evidence="2" type="ORF">FHP25_38015</name>
</gene>
<comment type="caution">
    <text evidence="2">The sequence shown here is derived from an EMBL/GenBank/DDBJ whole genome shotgun (WGS) entry which is preliminary data.</text>
</comment>